<dbReference type="VEuPathDB" id="FungiDB:TRICI_003283"/>
<dbReference type="InterPro" id="IPR011032">
    <property type="entry name" value="GroES-like_sf"/>
</dbReference>
<feature type="domain" description="Enoyl reductase (ER)" evidence="6">
    <location>
        <begin position="12"/>
        <end position="349"/>
    </location>
</feature>
<keyword evidence="2 5" id="KW-0479">Metal-binding</keyword>
<comment type="similarity">
    <text evidence="5">Belongs to the zinc-containing alcohol dehydrogenase family.</text>
</comment>
<dbReference type="Proteomes" id="UP000761534">
    <property type="component" value="Unassembled WGS sequence"/>
</dbReference>
<dbReference type="Pfam" id="PF00107">
    <property type="entry name" value="ADH_zinc_N"/>
    <property type="match status" value="1"/>
</dbReference>
<keyword evidence="8" id="KW-1185">Reference proteome</keyword>
<dbReference type="InterPro" id="IPR036291">
    <property type="entry name" value="NAD(P)-bd_dom_sf"/>
</dbReference>
<organism evidence="7 8">
    <name type="scientific">Trichomonascus ciferrii</name>
    <dbReference type="NCBI Taxonomy" id="44093"/>
    <lineage>
        <taxon>Eukaryota</taxon>
        <taxon>Fungi</taxon>
        <taxon>Dikarya</taxon>
        <taxon>Ascomycota</taxon>
        <taxon>Saccharomycotina</taxon>
        <taxon>Dipodascomycetes</taxon>
        <taxon>Dipodascales</taxon>
        <taxon>Trichomonascaceae</taxon>
        <taxon>Trichomonascus</taxon>
        <taxon>Trichomonascus ciferrii complex</taxon>
    </lineage>
</organism>
<dbReference type="SMART" id="SM00829">
    <property type="entry name" value="PKS_ER"/>
    <property type="match status" value="1"/>
</dbReference>
<reference evidence="7" key="1">
    <citation type="journal article" date="2019" name="G3 (Bethesda)">
        <title>Genome Assemblies of Two Rare Opportunistic Yeast Pathogens: Diutina rugosa (syn. Candida rugosa) and Trichomonascus ciferrii (syn. Candida ciferrii).</title>
        <authorList>
            <person name="Mixao V."/>
            <person name="Saus E."/>
            <person name="Hansen A.P."/>
            <person name="Lass-Florl C."/>
            <person name="Gabaldon T."/>
        </authorList>
    </citation>
    <scope>NUCLEOTIDE SEQUENCE</scope>
    <source>
        <strain evidence="7">CBS 4856</strain>
    </source>
</reference>
<evidence type="ECO:0000256" key="1">
    <source>
        <dbReference type="ARBA" id="ARBA00001947"/>
    </source>
</evidence>
<dbReference type="CDD" id="cd08284">
    <property type="entry name" value="FDH_like_2"/>
    <property type="match status" value="1"/>
</dbReference>
<evidence type="ECO:0000256" key="4">
    <source>
        <dbReference type="ARBA" id="ARBA00023002"/>
    </source>
</evidence>
<dbReference type="Pfam" id="PF08240">
    <property type="entry name" value="ADH_N"/>
    <property type="match status" value="1"/>
</dbReference>
<dbReference type="SUPFAM" id="SSF51735">
    <property type="entry name" value="NAD(P)-binding Rossmann-fold domains"/>
    <property type="match status" value="1"/>
</dbReference>
<evidence type="ECO:0000256" key="2">
    <source>
        <dbReference type="ARBA" id="ARBA00022723"/>
    </source>
</evidence>
<evidence type="ECO:0000259" key="6">
    <source>
        <dbReference type="SMART" id="SM00829"/>
    </source>
</evidence>
<dbReference type="AlphaFoldDB" id="A0A642V495"/>
<dbReference type="PROSITE" id="PS00059">
    <property type="entry name" value="ADH_ZINC"/>
    <property type="match status" value="1"/>
</dbReference>
<dbReference type="PANTHER" id="PTHR42813">
    <property type="entry name" value="ZINC-TYPE ALCOHOL DEHYDROGENASE-LIKE"/>
    <property type="match status" value="1"/>
</dbReference>
<dbReference type="EMBL" id="SWFS01000237">
    <property type="protein sequence ID" value="KAA8913081.1"/>
    <property type="molecule type" value="Genomic_DNA"/>
</dbReference>
<keyword evidence="4" id="KW-0560">Oxidoreductase</keyword>
<gene>
    <name evidence="7" type="ORF">TRICI_003283</name>
</gene>
<comment type="caution">
    <text evidence="7">The sequence shown here is derived from an EMBL/GenBank/DDBJ whole genome shotgun (WGS) entry which is preliminary data.</text>
</comment>
<evidence type="ECO:0000256" key="5">
    <source>
        <dbReference type="RuleBase" id="RU361277"/>
    </source>
</evidence>
<name>A0A642V495_9ASCO</name>
<dbReference type="InterPro" id="IPR002328">
    <property type="entry name" value="ADH_Zn_CS"/>
</dbReference>
<dbReference type="InterPro" id="IPR020843">
    <property type="entry name" value="ER"/>
</dbReference>
<dbReference type="PANTHER" id="PTHR42813:SF2">
    <property type="entry name" value="DEHYDROGENASE, ZINC-CONTAINING, PUTATIVE (AFU_ORTHOLOGUE AFUA_2G02810)-RELATED"/>
    <property type="match status" value="1"/>
</dbReference>
<dbReference type="Gene3D" id="3.40.50.720">
    <property type="entry name" value="NAD(P)-binding Rossmann-like Domain"/>
    <property type="match status" value="1"/>
</dbReference>
<evidence type="ECO:0000313" key="7">
    <source>
        <dbReference type="EMBL" id="KAA8913081.1"/>
    </source>
</evidence>
<dbReference type="Gene3D" id="3.90.180.10">
    <property type="entry name" value="Medium-chain alcohol dehydrogenases, catalytic domain"/>
    <property type="match status" value="1"/>
</dbReference>
<dbReference type="GO" id="GO:0016491">
    <property type="term" value="F:oxidoreductase activity"/>
    <property type="evidence" value="ECO:0007669"/>
    <property type="project" value="UniProtKB-KW"/>
</dbReference>
<accession>A0A642V495</accession>
<dbReference type="OrthoDB" id="3941538at2759"/>
<dbReference type="SUPFAM" id="SSF50129">
    <property type="entry name" value="GroES-like"/>
    <property type="match status" value="1"/>
</dbReference>
<keyword evidence="3 5" id="KW-0862">Zinc</keyword>
<protein>
    <recommendedName>
        <fullName evidence="6">Enoyl reductase (ER) domain-containing protein</fullName>
    </recommendedName>
</protein>
<dbReference type="InterPro" id="IPR013154">
    <property type="entry name" value="ADH-like_N"/>
</dbReference>
<dbReference type="InterPro" id="IPR013149">
    <property type="entry name" value="ADH-like_C"/>
</dbReference>
<proteinExistence type="inferred from homology"/>
<evidence type="ECO:0000313" key="8">
    <source>
        <dbReference type="Proteomes" id="UP000761534"/>
    </source>
</evidence>
<evidence type="ECO:0000256" key="3">
    <source>
        <dbReference type="ARBA" id="ARBA00022833"/>
    </source>
</evidence>
<sequence>MAKTMKAVVFRGPREIVLEERPVPVVEKGTDAILKVKAAGLCGSELHTYRGNLSTGKGHIMGHEFVGTVVETGGDVKDFKVGDEVISCFTIQCGKCWFCTHGYSSKCPQVKVFGTPGLDGGQAEYVRVPLADSTLVHRPQELSESVLVLMADIFTTGYYGVTNFTKKSTQAEVNEAITVVLGCGPVGLCAIASAKHMGIKTVFAVDSVPDRLEHAQRFGATPLKLDDTSLLEKSVLDATEGRGADLVIEVVGSQDALLLAFKLIRQAGFISSIGYQHDKFPFSALDCYLKNITMQFGRCPGMSLFPESLEVFKQVAPQFEDFVDMSLPLDKAPYAFDLFDKHGARKIVFTP</sequence>
<dbReference type="GO" id="GO:0008270">
    <property type="term" value="F:zinc ion binding"/>
    <property type="evidence" value="ECO:0007669"/>
    <property type="project" value="InterPro"/>
</dbReference>
<comment type="cofactor">
    <cofactor evidence="1 5">
        <name>Zn(2+)</name>
        <dbReference type="ChEBI" id="CHEBI:29105"/>
    </cofactor>
</comment>